<evidence type="ECO:0000313" key="1">
    <source>
        <dbReference type="EMBL" id="EFO17088.1"/>
    </source>
</evidence>
<organism evidence="1">
    <name type="scientific">Loa loa</name>
    <name type="common">Eye worm</name>
    <name type="synonym">Filaria loa</name>
    <dbReference type="NCBI Taxonomy" id="7209"/>
    <lineage>
        <taxon>Eukaryota</taxon>
        <taxon>Metazoa</taxon>
        <taxon>Ecdysozoa</taxon>
        <taxon>Nematoda</taxon>
        <taxon>Chromadorea</taxon>
        <taxon>Rhabditida</taxon>
        <taxon>Spirurina</taxon>
        <taxon>Spiruromorpha</taxon>
        <taxon>Filarioidea</taxon>
        <taxon>Onchocercidae</taxon>
        <taxon>Loa</taxon>
    </lineage>
</organism>
<sequence>MLKTPIIFAFFKIKRKEGTLVQSEVEKSSFENLLVGNTRALPPPLLLQFTISVLLGLFFPHLYQSTSPLNKSLSIIAAPAATVNQTLSTTNITVRYHTLETWITLFHLNLILPESKVLPSLPLLPTKTILGMTSSVDFCFR</sequence>
<dbReference type="InParanoid" id="A0A1S0TN37"/>
<dbReference type="CTD" id="9948868"/>
<dbReference type="EMBL" id="JH712136">
    <property type="protein sequence ID" value="EFO17088.1"/>
    <property type="molecule type" value="Genomic_DNA"/>
</dbReference>
<protein>
    <submittedName>
        <fullName evidence="1">Uncharacterized protein</fullName>
    </submittedName>
</protein>
<dbReference type="KEGG" id="loa:LOAG_11412"/>
<dbReference type="AlphaFoldDB" id="A0A1S0TN37"/>
<dbReference type="RefSeq" id="XP_003146981.1">
    <property type="nucleotide sequence ID" value="XM_003146933.1"/>
</dbReference>
<gene>
    <name evidence="1" type="ORF">LOAG_11412</name>
</gene>
<reference evidence="1" key="1">
    <citation type="submission" date="2012-04" db="EMBL/GenBank/DDBJ databases">
        <title>The Genome Sequence of Loa loa.</title>
        <authorList>
            <consortium name="The Broad Institute Genome Sequencing Platform"/>
            <consortium name="Broad Institute Genome Sequencing Center for Infectious Disease"/>
            <person name="Nutman T.B."/>
            <person name="Fink D.L."/>
            <person name="Russ C."/>
            <person name="Young S."/>
            <person name="Zeng Q."/>
            <person name="Gargeya S."/>
            <person name="Alvarado L."/>
            <person name="Berlin A."/>
            <person name="Chapman S.B."/>
            <person name="Chen Z."/>
            <person name="Freedman E."/>
            <person name="Gellesch M."/>
            <person name="Goldberg J."/>
            <person name="Griggs A."/>
            <person name="Gujja S."/>
            <person name="Heilman E.R."/>
            <person name="Heiman D."/>
            <person name="Howarth C."/>
            <person name="Mehta T."/>
            <person name="Neiman D."/>
            <person name="Pearson M."/>
            <person name="Roberts A."/>
            <person name="Saif S."/>
            <person name="Shea T."/>
            <person name="Shenoy N."/>
            <person name="Sisk P."/>
            <person name="Stolte C."/>
            <person name="Sykes S."/>
            <person name="White J."/>
            <person name="Yandava C."/>
            <person name="Haas B."/>
            <person name="Henn M.R."/>
            <person name="Nusbaum C."/>
            <person name="Birren B."/>
        </authorList>
    </citation>
    <scope>NUCLEOTIDE SEQUENCE [LARGE SCALE GENOMIC DNA]</scope>
</reference>
<proteinExistence type="predicted"/>
<accession>A0A1S0TN37</accession>
<dbReference type="GeneID" id="9948868"/>
<name>A0A1S0TN37_LOALO</name>